<dbReference type="InterPro" id="IPR039750">
    <property type="entry name" value="DRC1/DRC2"/>
</dbReference>
<evidence type="ECO:0000256" key="11">
    <source>
        <dbReference type="ARBA" id="ARBA00041517"/>
    </source>
</evidence>
<organism evidence="15 16">
    <name type="scientific">Fopius arisanus</name>
    <dbReference type="NCBI Taxonomy" id="64838"/>
    <lineage>
        <taxon>Eukaryota</taxon>
        <taxon>Metazoa</taxon>
        <taxon>Ecdysozoa</taxon>
        <taxon>Arthropoda</taxon>
        <taxon>Hexapoda</taxon>
        <taxon>Insecta</taxon>
        <taxon>Pterygota</taxon>
        <taxon>Neoptera</taxon>
        <taxon>Endopterygota</taxon>
        <taxon>Hymenoptera</taxon>
        <taxon>Apocrita</taxon>
        <taxon>Ichneumonoidea</taxon>
        <taxon>Braconidae</taxon>
        <taxon>Opiinae</taxon>
        <taxon>Fopius</taxon>
    </lineage>
</organism>
<evidence type="ECO:0000256" key="12">
    <source>
        <dbReference type="ARBA" id="ARBA00045865"/>
    </source>
</evidence>
<dbReference type="OrthoDB" id="7760980at2759"/>
<dbReference type="PANTHER" id="PTHR21625:SF0">
    <property type="entry name" value="DYNEIN REGULATORY COMPLEX SUBUNIT 2"/>
    <property type="match status" value="1"/>
</dbReference>
<evidence type="ECO:0000256" key="6">
    <source>
        <dbReference type="ARBA" id="ARBA00023212"/>
    </source>
</evidence>
<keyword evidence="6" id="KW-0206">Cytoskeleton</keyword>
<evidence type="ECO:0000256" key="9">
    <source>
        <dbReference type="ARBA" id="ARBA00038424"/>
    </source>
</evidence>
<dbReference type="Proteomes" id="UP000694866">
    <property type="component" value="Unplaced"/>
</dbReference>
<dbReference type="PANTHER" id="PTHR21625">
    <property type="entry name" value="NYD-SP28 PROTEIN"/>
    <property type="match status" value="1"/>
</dbReference>
<reference evidence="16" key="1">
    <citation type="submission" date="2025-08" db="UniProtKB">
        <authorList>
            <consortium name="RefSeq"/>
        </authorList>
    </citation>
    <scope>IDENTIFICATION</scope>
    <source>
        <strain evidence="16">USDA-PBARC FA_bdor</strain>
        <tissue evidence="16">Whole organism</tissue>
    </source>
</reference>
<comment type="function">
    <text evidence="12">Component of the nexin-dynein regulatory complex (N-DRC), a key regulator of ciliary/flagellar motility which maintains the alignment and integrity of the distal axoneme and regulates microtubule sliding in motile axonemes. Plays a critical role in the assembly of N-DRC and also stabilizes the assembly of multiple inner dynein arms and radial spokes. Coassembles with DRC1 to form a central scaffold needed for assembly of the N-DRC and its attachment to the outer doublet microtubules.</text>
</comment>
<evidence type="ECO:0000313" key="16">
    <source>
        <dbReference type="RefSeq" id="XP_011308201.1"/>
    </source>
</evidence>
<keyword evidence="5" id="KW-0969">Cilium</keyword>
<comment type="subcellular location">
    <subcellularLocation>
        <location evidence="1">Cytoplasm</location>
        <location evidence="1">Cytoskeleton</location>
        <location evidence="1">Flagellum axoneme</location>
    </subcellularLocation>
    <subcellularLocation>
        <location evidence="8">Cytoplasm</location>
        <location evidence="8">Cytoskeleton</location>
        <location evidence="8">Flagellum basal body</location>
    </subcellularLocation>
</comment>
<evidence type="ECO:0000256" key="5">
    <source>
        <dbReference type="ARBA" id="ARBA00023069"/>
    </source>
</evidence>
<dbReference type="GO" id="GO:0060285">
    <property type="term" value="P:cilium-dependent cell motility"/>
    <property type="evidence" value="ECO:0007669"/>
    <property type="project" value="TreeGrafter"/>
</dbReference>
<evidence type="ECO:0000256" key="8">
    <source>
        <dbReference type="ARBA" id="ARBA00037841"/>
    </source>
</evidence>
<protein>
    <recommendedName>
        <fullName evidence="10">Dynein regulatory complex subunit 2</fullName>
    </recommendedName>
    <alternativeName>
        <fullName evidence="11">Coiled-coil domain-containing protein 65</fullName>
    </alternativeName>
</protein>
<keyword evidence="7" id="KW-0966">Cell projection</keyword>
<evidence type="ECO:0000256" key="10">
    <source>
        <dbReference type="ARBA" id="ARBA00040899"/>
    </source>
</evidence>
<dbReference type="Pfam" id="PF14772">
    <property type="entry name" value="NYD-SP28"/>
    <property type="match status" value="1"/>
</dbReference>
<dbReference type="GO" id="GO:0005858">
    <property type="term" value="C:axonemal dynein complex"/>
    <property type="evidence" value="ECO:0007669"/>
    <property type="project" value="InterPro"/>
</dbReference>
<evidence type="ECO:0000256" key="2">
    <source>
        <dbReference type="ARBA" id="ARBA00022490"/>
    </source>
</evidence>
<keyword evidence="15" id="KW-1185">Reference proteome</keyword>
<dbReference type="GO" id="GO:0003352">
    <property type="term" value="P:regulation of cilium movement"/>
    <property type="evidence" value="ECO:0007669"/>
    <property type="project" value="TreeGrafter"/>
</dbReference>
<dbReference type="KEGG" id="fas:105269556"/>
<keyword evidence="3" id="KW-0282">Flagellum</keyword>
<gene>
    <name evidence="16" type="primary">LOC105269556</name>
</gene>
<feature type="coiled-coil region" evidence="13">
    <location>
        <begin position="363"/>
        <end position="390"/>
    </location>
</feature>
<sequence length="409" mass="48264">MEPVGDQSKKKSKGKKLAAIEERKAFLRHEALKRERKIANRNNESLRRSWIKIMAEIKIPIMKEDVEVSRNIFDRTLDIQNYRGHSLLEGLTEAEAQYKRNISGHMTVINRLEDLYNERSTTGYNNYKQYVDEILEESETDVERILWINDESEGFLQSLINREGKMTDELLEGLQSETAYKLDNLREDGNHSTKMALIDIENSIRYYWNAVDSLVTNYSNDTNERRVSYECLKAKDAKDREKITEQLTETGELYETIRKYQEKIKKLEDSSKDTAVHINVERKMSRDAYASMKERFMNEQTGDKIQMMHLTKEYNTTTESLKNLTKKAQSVLAYVRMCRKFEDRALPVQRDPVTGFEYFWRRVGEVEIEVRGLRDDRKILNEEKEHLKSLVKKRIQGTQLDPNELVNWC</sequence>
<comment type="similarity">
    <text evidence="9">Belongs to the DRC2 family.</text>
</comment>
<keyword evidence="4 13" id="KW-0175">Coiled coil</keyword>
<keyword evidence="2" id="KW-0963">Cytoplasm</keyword>
<evidence type="ECO:0000256" key="3">
    <source>
        <dbReference type="ARBA" id="ARBA00022846"/>
    </source>
</evidence>
<evidence type="ECO:0000256" key="4">
    <source>
        <dbReference type="ARBA" id="ARBA00023054"/>
    </source>
</evidence>
<dbReference type="AlphaFoldDB" id="A0A9R1U401"/>
<dbReference type="InterPro" id="IPR039505">
    <property type="entry name" value="DRC1/2_N"/>
</dbReference>
<dbReference type="RefSeq" id="XP_011308201.1">
    <property type="nucleotide sequence ID" value="XM_011309899.1"/>
</dbReference>
<name>A0A9R1U401_9HYME</name>
<dbReference type="GeneID" id="105269556"/>
<evidence type="ECO:0000256" key="1">
    <source>
        <dbReference type="ARBA" id="ARBA00004611"/>
    </source>
</evidence>
<evidence type="ECO:0000259" key="14">
    <source>
        <dbReference type="Pfam" id="PF14772"/>
    </source>
</evidence>
<feature type="domain" description="Dynein regulatory complex protein 1/2 N-terminal" evidence="14">
    <location>
        <begin position="21"/>
        <end position="108"/>
    </location>
</feature>
<evidence type="ECO:0000256" key="7">
    <source>
        <dbReference type="ARBA" id="ARBA00023273"/>
    </source>
</evidence>
<evidence type="ECO:0000313" key="15">
    <source>
        <dbReference type="Proteomes" id="UP000694866"/>
    </source>
</evidence>
<evidence type="ECO:0000256" key="13">
    <source>
        <dbReference type="SAM" id="Coils"/>
    </source>
</evidence>
<proteinExistence type="inferred from homology"/>
<accession>A0A9R1U401</accession>
<dbReference type="GO" id="GO:0070286">
    <property type="term" value="P:axonemal dynein complex assembly"/>
    <property type="evidence" value="ECO:0007669"/>
    <property type="project" value="InterPro"/>
</dbReference>